<evidence type="ECO:0000256" key="2">
    <source>
        <dbReference type="ARBA" id="ARBA00022448"/>
    </source>
</evidence>
<dbReference type="Gene3D" id="3.40.190.10">
    <property type="entry name" value="Periplasmic binding protein-like II"/>
    <property type="match status" value="2"/>
</dbReference>
<dbReference type="RefSeq" id="WP_234967709.1">
    <property type="nucleotide sequence ID" value="NZ_FTPS01000001.1"/>
</dbReference>
<evidence type="ECO:0000256" key="3">
    <source>
        <dbReference type="ARBA" id="ARBA00022729"/>
    </source>
</evidence>
<feature type="domain" description="Solute-binding protein family 3/N-terminal" evidence="5">
    <location>
        <begin position="67"/>
        <end position="299"/>
    </location>
</feature>
<dbReference type="SMART" id="SM00062">
    <property type="entry name" value="PBPb"/>
    <property type="match status" value="1"/>
</dbReference>
<comment type="similarity">
    <text evidence="1">Belongs to the bacterial solute-binding protein 3 family.</text>
</comment>
<dbReference type="InterPro" id="IPR051455">
    <property type="entry name" value="Bact_solute-bind_prot3"/>
</dbReference>
<evidence type="ECO:0000256" key="1">
    <source>
        <dbReference type="ARBA" id="ARBA00010333"/>
    </source>
</evidence>
<dbReference type="SUPFAM" id="SSF53850">
    <property type="entry name" value="Periplasmic binding protein-like II"/>
    <property type="match status" value="1"/>
</dbReference>
<feature type="chain" id="PRO_5013204178" evidence="4">
    <location>
        <begin position="22"/>
        <end position="375"/>
    </location>
</feature>
<dbReference type="CDD" id="cd13692">
    <property type="entry name" value="PBP2_BztA"/>
    <property type="match status" value="1"/>
</dbReference>
<evidence type="ECO:0000313" key="7">
    <source>
        <dbReference type="Proteomes" id="UP000192455"/>
    </source>
</evidence>
<dbReference type="EMBL" id="FTPS01000001">
    <property type="protein sequence ID" value="SIT79112.1"/>
    <property type="molecule type" value="Genomic_DNA"/>
</dbReference>
<keyword evidence="3 4" id="KW-0732">Signal</keyword>
<reference evidence="6 7" key="1">
    <citation type="submission" date="2017-01" db="EMBL/GenBank/DDBJ databases">
        <authorList>
            <person name="Mah S.A."/>
            <person name="Swanson W.J."/>
            <person name="Moy G.W."/>
            <person name="Vacquier V.D."/>
        </authorList>
    </citation>
    <scope>NUCLEOTIDE SEQUENCE [LARGE SCALE GENOMIC DNA]</scope>
    <source>
        <strain evidence="6 7">DSM 21219</strain>
    </source>
</reference>
<dbReference type="AlphaFoldDB" id="A0A1R3WMS6"/>
<dbReference type="STRING" id="515897.SAMN05421849_1075"/>
<dbReference type="InterPro" id="IPR001638">
    <property type="entry name" value="Solute-binding_3/MltF_N"/>
</dbReference>
<organism evidence="6 7">
    <name type="scientific">Pontibaca methylaminivorans</name>
    <dbReference type="NCBI Taxonomy" id="515897"/>
    <lineage>
        <taxon>Bacteria</taxon>
        <taxon>Pseudomonadati</taxon>
        <taxon>Pseudomonadota</taxon>
        <taxon>Alphaproteobacteria</taxon>
        <taxon>Rhodobacterales</taxon>
        <taxon>Roseobacteraceae</taxon>
        <taxon>Pontibaca</taxon>
    </lineage>
</organism>
<gene>
    <name evidence="6" type="ORF">SAMN05421849_1075</name>
</gene>
<dbReference type="PANTHER" id="PTHR30085:SF7">
    <property type="entry name" value="AMINO-ACID ABC TRANSPORTER-BINDING PROTEIN YHDW-RELATED"/>
    <property type="match status" value="1"/>
</dbReference>
<dbReference type="Pfam" id="PF00497">
    <property type="entry name" value="SBP_bac_3"/>
    <property type="match status" value="1"/>
</dbReference>
<protein>
    <submittedName>
        <fullName evidence="6">L-glutamine-binding protein /L-glutamate-binding protein /L-aspartate-binding protein /L-asparagine-binding protein</fullName>
    </submittedName>
</protein>
<evidence type="ECO:0000259" key="5">
    <source>
        <dbReference type="SMART" id="SM00062"/>
    </source>
</evidence>
<keyword evidence="2" id="KW-0813">Transport</keyword>
<name>A0A1R3WMS6_9RHOB</name>
<feature type="signal peptide" evidence="4">
    <location>
        <begin position="1"/>
        <end position="21"/>
    </location>
</feature>
<evidence type="ECO:0000313" key="6">
    <source>
        <dbReference type="EMBL" id="SIT79112.1"/>
    </source>
</evidence>
<dbReference type="GO" id="GO:0006865">
    <property type="term" value="P:amino acid transport"/>
    <property type="evidence" value="ECO:0007669"/>
    <property type="project" value="TreeGrafter"/>
</dbReference>
<keyword evidence="7" id="KW-1185">Reference proteome</keyword>
<proteinExistence type="inferred from homology"/>
<dbReference type="PANTHER" id="PTHR30085">
    <property type="entry name" value="AMINO ACID ABC TRANSPORTER PERMEASE"/>
    <property type="match status" value="1"/>
</dbReference>
<sequence length="375" mass="40126">MGRSALMGAVFVALLVTNASAESTPGESDTSFVTGLLEKGGLSEDADAPEAATLDRVRERAALNCGVVQGGTGETAPGIPGFAAPDTNGVWQGFDVALCRALAAAILDDPMAVNFIPTSAENRFGELADGRIDLLVGTTSWSFARDVGDKFDFAGVTYYDGQGFMVPKERGFSSVRDLEGARICVRSGTADALALDDYFHLNDMDYDKVLAESSLDAQKKYLDGECEAYTGNASILAATRATFRNSPDHVLLPELISKEPRGPMIRHDGGEWGDLVRWTLFALIAAEEYGITSANIREMAEGTDNPEINRLLGNAGDLGRMLDLDADWAVRAIKVNGNYGEIFAKNIGEETPVGLPRGLNAQWKDGGLLYAPPFR</sequence>
<evidence type="ECO:0000256" key="4">
    <source>
        <dbReference type="SAM" id="SignalP"/>
    </source>
</evidence>
<dbReference type="Proteomes" id="UP000192455">
    <property type="component" value="Unassembled WGS sequence"/>
</dbReference>
<accession>A0A1R3WMS6</accession>